<organism evidence="1 2">
    <name type="scientific">Candidatus Frankia alpina</name>
    <dbReference type="NCBI Taxonomy" id="2699483"/>
    <lineage>
        <taxon>Bacteria</taxon>
        <taxon>Bacillati</taxon>
        <taxon>Actinomycetota</taxon>
        <taxon>Actinomycetes</taxon>
        <taxon>Frankiales</taxon>
        <taxon>Frankiaceae</taxon>
        <taxon>Frankia</taxon>
    </lineage>
</organism>
<dbReference type="EMBL" id="SSXH01000249">
    <property type="protein sequence ID" value="THJ74404.1"/>
    <property type="molecule type" value="Genomic_DNA"/>
</dbReference>
<protein>
    <recommendedName>
        <fullName evidence="3">NTP pyrophosphohydrolase MazG putative catalytic core domain-containing protein</fullName>
    </recommendedName>
</protein>
<name>A0A4S5EPZ6_9ACTN</name>
<sequence length="106" mass="11333">MNDPTDLAALADQMSTALDNAFADSDPRIRQTLALAEEAGEFVQAARRYLGLARHTGDLDQVAAELADVVITAFVTARTFGIDLPTEITTKAGVIVTRGWRDTPAS</sequence>
<dbReference type="InterPro" id="IPR021130">
    <property type="entry name" value="PRib-ATP_PPHydrolase-like"/>
</dbReference>
<dbReference type="RefSeq" id="WP_136448175.1">
    <property type="nucleotide sequence ID" value="NZ_SSXH01000249.1"/>
</dbReference>
<evidence type="ECO:0008006" key="3">
    <source>
        <dbReference type="Google" id="ProtNLM"/>
    </source>
</evidence>
<gene>
    <name evidence="1" type="ORF">E7Y31_11630</name>
</gene>
<proteinExistence type="predicted"/>
<reference evidence="1 2" key="1">
    <citation type="submission" date="2019-04" db="EMBL/GenBank/DDBJ databases">
        <title>Draft genome sequences for three unisolated Alnus-infective Frankia Sp+ strains, AgTrS, AiOr and AvVan, the first sequenced Frankia strains able to sporulate in-planta.</title>
        <authorList>
            <person name="Bethencourt L."/>
            <person name="Vautrin F."/>
            <person name="Taib N."/>
            <person name="Dubost A."/>
            <person name="Castro-Garcia L."/>
            <person name="Imbaud O."/>
            <person name="Abrouk D."/>
            <person name="Fournier P."/>
            <person name="Briolay J."/>
            <person name="Nguyen A."/>
            <person name="Normand P."/>
            <person name="Fernandez M.P."/>
            <person name="Brochier-Armanet C."/>
            <person name="Herrera-Belaroussi A."/>
        </authorList>
    </citation>
    <scope>NUCLEOTIDE SEQUENCE [LARGE SCALE GENOMIC DNA]</scope>
    <source>
        <strain evidence="1 2">AvVan</strain>
    </source>
</reference>
<dbReference type="AlphaFoldDB" id="A0A4S5EPZ6"/>
<evidence type="ECO:0000313" key="1">
    <source>
        <dbReference type="EMBL" id="THJ74404.1"/>
    </source>
</evidence>
<dbReference type="OrthoDB" id="3476786at2"/>
<dbReference type="Pfam" id="PF01503">
    <property type="entry name" value="PRA-PH"/>
    <property type="match status" value="1"/>
</dbReference>
<accession>A0A4S5EPZ6</accession>
<dbReference type="SUPFAM" id="SSF101386">
    <property type="entry name" value="all-alpha NTP pyrophosphatases"/>
    <property type="match status" value="1"/>
</dbReference>
<evidence type="ECO:0000313" key="2">
    <source>
        <dbReference type="Proteomes" id="UP000305282"/>
    </source>
</evidence>
<dbReference type="Proteomes" id="UP000305282">
    <property type="component" value="Unassembled WGS sequence"/>
</dbReference>
<keyword evidence="2" id="KW-1185">Reference proteome</keyword>
<dbReference type="Gene3D" id="1.10.287.1080">
    <property type="entry name" value="MazG-like"/>
    <property type="match status" value="1"/>
</dbReference>
<comment type="caution">
    <text evidence="1">The sequence shown here is derived from an EMBL/GenBank/DDBJ whole genome shotgun (WGS) entry which is preliminary data.</text>
</comment>